<evidence type="ECO:0000259" key="1">
    <source>
        <dbReference type="Pfam" id="PF24066"/>
    </source>
</evidence>
<feature type="domain" description="Histidine N-acetyltransferase C-terminal" evidence="1">
    <location>
        <begin position="37"/>
        <end position="93"/>
    </location>
</feature>
<dbReference type="OrthoDB" id="8889733at2759"/>
<feature type="non-terminal residue" evidence="3">
    <location>
        <position position="1"/>
    </location>
</feature>
<dbReference type="PANTHER" id="PTHR47403">
    <property type="entry name" value="LOC100145250 PROTEIN"/>
    <property type="match status" value="1"/>
</dbReference>
<keyword evidence="2" id="KW-1185">Reference proteome</keyword>
<feature type="domain" description="Histidine N-acetyltransferase C-terminal" evidence="1">
    <location>
        <begin position="117"/>
        <end position="159"/>
    </location>
</feature>
<dbReference type="AlphaFoldDB" id="A0A8J1MPB9"/>
<dbReference type="GeneID" id="121401654"/>
<dbReference type="RefSeq" id="XP_041443268.1">
    <property type="nucleotide sequence ID" value="XM_041587334.1"/>
</dbReference>
<protein>
    <submittedName>
        <fullName evidence="3">Histidine N-acetyltransferase-like</fullName>
    </submittedName>
</protein>
<sequence>LTFFKVVVSVILPHDQLEHAIKLLKHHMQSAYGRKPLDALTPEEVLSLFENSHTAEELLPKGLLIQGWLPLSTHKSNLELLIQRGVVWFHSEHCEETSDCESNTKSRDTSGTIFPSSGFLSLGTPPYSVPLGDGMYRFDIDLFGTDPISAKTHVLQQLIKGVQLLPPGLTPVPQWKEQIVLEQNLKRH</sequence>
<evidence type="ECO:0000313" key="2">
    <source>
        <dbReference type="Proteomes" id="UP000186698"/>
    </source>
</evidence>
<gene>
    <name evidence="3" type="primary">LOC121401654</name>
</gene>
<dbReference type="PANTHER" id="PTHR47403:SF4">
    <property type="entry name" value="HISTIDINE N-ACETYLTRANSFERASE"/>
    <property type="match status" value="1"/>
</dbReference>
<dbReference type="Proteomes" id="UP000186698">
    <property type="component" value="Chromosome 3L"/>
</dbReference>
<reference evidence="3" key="1">
    <citation type="submission" date="2025-08" db="UniProtKB">
        <authorList>
            <consortium name="RefSeq"/>
        </authorList>
    </citation>
    <scope>IDENTIFICATION</scope>
    <source>
        <strain evidence="3">J_2021</strain>
        <tissue evidence="3">Erythrocytes</tissue>
    </source>
</reference>
<proteinExistence type="predicted"/>
<evidence type="ECO:0000313" key="3">
    <source>
        <dbReference type="RefSeq" id="XP_041443268.1"/>
    </source>
</evidence>
<name>A0A8J1MPB9_XENLA</name>
<dbReference type="InterPro" id="IPR056483">
    <property type="entry name" value="Hisat_C"/>
</dbReference>
<organism evidence="2 3">
    <name type="scientific">Xenopus laevis</name>
    <name type="common">African clawed frog</name>
    <dbReference type="NCBI Taxonomy" id="8355"/>
    <lineage>
        <taxon>Eukaryota</taxon>
        <taxon>Metazoa</taxon>
        <taxon>Chordata</taxon>
        <taxon>Craniata</taxon>
        <taxon>Vertebrata</taxon>
        <taxon>Euteleostomi</taxon>
        <taxon>Amphibia</taxon>
        <taxon>Batrachia</taxon>
        <taxon>Anura</taxon>
        <taxon>Pipoidea</taxon>
        <taxon>Pipidae</taxon>
        <taxon>Xenopodinae</taxon>
        <taxon>Xenopus</taxon>
        <taxon>Xenopus</taxon>
    </lineage>
</organism>
<accession>A0A8J1MPB9</accession>
<dbReference type="KEGG" id="xla:121401654"/>
<dbReference type="Pfam" id="PF24066">
    <property type="entry name" value="Hisat_C"/>
    <property type="match status" value="2"/>
</dbReference>